<keyword evidence="2" id="KW-1003">Cell membrane</keyword>
<dbReference type="GO" id="GO:0022857">
    <property type="term" value="F:transmembrane transporter activity"/>
    <property type="evidence" value="ECO:0007669"/>
    <property type="project" value="UniProtKB-UniRule"/>
</dbReference>
<dbReference type="KEGG" id="aeh:Mlg_2786"/>
<comment type="subcellular location">
    <subcellularLocation>
        <location evidence="1 7">Cell inner membrane</location>
        <topology evidence="1 7">Multi-pass membrane protein</topology>
    </subcellularLocation>
</comment>
<dbReference type="eggNOG" id="COG1593">
    <property type="taxonomic scope" value="Bacteria"/>
</dbReference>
<keyword evidence="10" id="KW-1185">Reference proteome</keyword>
<feature type="transmembrane region" description="Helical" evidence="7">
    <location>
        <begin position="225"/>
        <end position="243"/>
    </location>
</feature>
<comment type="function">
    <text evidence="7">Part of the tripartite ATP-independent periplasmic (TRAP) transport system.</text>
</comment>
<evidence type="ECO:0000256" key="4">
    <source>
        <dbReference type="ARBA" id="ARBA00022692"/>
    </source>
</evidence>
<comment type="similarity">
    <text evidence="7">Belongs to the TRAP transporter large permease family.</text>
</comment>
<keyword evidence="5 7" id="KW-1133">Transmembrane helix</keyword>
<dbReference type="NCBIfam" id="TIGR00786">
    <property type="entry name" value="dctM"/>
    <property type="match status" value="1"/>
</dbReference>
<gene>
    <name evidence="9" type="ordered locus">Mlg_2786</name>
</gene>
<evidence type="ECO:0000256" key="2">
    <source>
        <dbReference type="ARBA" id="ARBA00022475"/>
    </source>
</evidence>
<keyword evidence="6 7" id="KW-0472">Membrane</keyword>
<sequence>MNEFMLALVILAVLMAILLLGTPVAFALGATAVLFLFLFEGIFALEMVGEMLYASMNKFTLLSIPMFILMGAAIASSRAGADLYEALHRWLYKLPGGLLVSNIGACGLFSALNGSSPATCAGIGKMGIPELRRRGYPEGLTCGAIGAGSTLGILIPPSVTMIIYGVSTETSIGRLFLAGVGPGILLILLFSAWAIFYAWRDGALSRMDINTHFSWAERLSMVPKLLPFFAVIVFIMWALYGGVATPSEAAGVGAVFCVLLVIAIYKVWQPRALWRVLRTTTKESVMIMMIIGCAGLFGFMLSQLYITQAVAETVGGLDVNPWVMMALINVFLLLAGLFLPPVAVIPMTAPILLPIILEAGFDPIWFGVIMTINLEIGLITPPVGLNLYVLKGIAPDVKLSRILWGSLPFMLLMLLSIVILCFFPWIATGLPDMLMGPTQ</sequence>
<dbReference type="AlphaFoldDB" id="Q0A4W1"/>
<dbReference type="PANTHER" id="PTHR33362:SF5">
    <property type="entry name" value="C4-DICARBOXYLATE TRAP TRANSPORTER LARGE PERMEASE PROTEIN DCTM"/>
    <property type="match status" value="1"/>
</dbReference>
<name>Q0A4W1_ALKEH</name>
<comment type="subunit">
    <text evidence="7">The complex comprises the extracytoplasmic solute receptor protein and the two transmembrane proteins.</text>
</comment>
<feature type="domain" description="TRAP C4-dicarboxylate transport system permease DctM subunit" evidence="8">
    <location>
        <begin position="11"/>
        <end position="426"/>
    </location>
</feature>
<dbReference type="Pfam" id="PF06808">
    <property type="entry name" value="DctM"/>
    <property type="match status" value="1"/>
</dbReference>
<dbReference type="PANTHER" id="PTHR33362">
    <property type="entry name" value="SIALIC ACID TRAP TRANSPORTER PERMEASE PROTEIN SIAT-RELATED"/>
    <property type="match status" value="1"/>
</dbReference>
<dbReference type="InterPro" id="IPR010656">
    <property type="entry name" value="DctM"/>
</dbReference>
<evidence type="ECO:0000313" key="10">
    <source>
        <dbReference type="Proteomes" id="UP000001962"/>
    </source>
</evidence>
<reference evidence="10" key="1">
    <citation type="submission" date="2006-08" db="EMBL/GenBank/DDBJ databases">
        <title>Complete sequence of Alkalilimnicola ehrilichei MLHE-1.</title>
        <authorList>
            <person name="Copeland A."/>
            <person name="Lucas S."/>
            <person name="Lapidus A."/>
            <person name="Barry K."/>
            <person name="Detter J.C."/>
            <person name="Glavina del Rio T."/>
            <person name="Hammon N."/>
            <person name="Israni S."/>
            <person name="Dalin E."/>
            <person name="Tice H."/>
            <person name="Pitluck S."/>
            <person name="Sims D."/>
            <person name="Brettin T."/>
            <person name="Bruce D."/>
            <person name="Han C."/>
            <person name="Tapia R."/>
            <person name="Gilna P."/>
            <person name="Schmutz J."/>
            <person name="Larimer F."/>
            <person name="Land M."/>
            <person name="Hauser L."/>
            <person name="Kyrpides N."/>
            <person name="Mikhailova N."/>
            <person name="Oremland R.S."/>
            <person name="Hoeft S.E."/>
            <person name="Switzer-Blum J."/>
            <person name="Kulp T."/>
            <person name="King G."/>
            <person name="Tabita R."/>
            <person name="Witte B."/>
            <person name="Santini J.M."/>
            <person name="Basu P."/>
            <person name="Hollibaugh J.T."/>
            <person name="Xie G."/>
            <person name="Stolz J.F."/>
            <person name="Richardson P."/>
        </authorList>
    </citation>
    <scope>NUCLEOTIDE SEQUENCE [LARGE SCALE GENOMIC DNA]</scope>
    <source>
        <strain evidence="10">ATCC BAA-1101 / DSM 17681 / MLHE-1</strain>
    </source>
</reference>
<organism evidence="9 10">
    <name type="scientific">Alkalilimnicola ehrlichii (strain ATCC BAA-1101 / DSM 17681 / MLHE-1)</name>
    <dbReference type="NCBI Taxonomy" id="187272"/>
    <lineage>
        <taxon>Bacteria</taxon>
        <taxon>Pseudomonadati</taxon>
        <taxon>Pseudomonadota</taxon>
        <taxon>Gammaproteobacteria</taxon>
        <taxon>Chromatiales</taxon>
        <taxon>Ectothiorhodospiraceae</taxon>
        <taxon>Alkalilimnicola</taxon>
    </lineage>
</organism>
<keyword evidence="3 7" id="KW-0997">Cell inner membrane</keyword>
<feature type="transmembrane region" description="Helical" evidence="7">
    <location>
        <begin position="326"/>
        <end position="352"/>
    </location>
</feature>
<evidence type="ECO:0000256" key="6">
    <source>
        <dbReference type="ARBA" id="ARBA00023136"/>
    </source>
</evidence>
<proteinExistence type="inferred from homology"/>
<accession>Q0A4W1</accession>
<dbReference type="EMBL" id="CP000453">
    <property type="protein sequence ID" value="ABI58126.1"/>
    <property type="molecule type" value="Genomic_DNA"/>
</dbReference>
<evidence type="ECO:0000313" key="9">
    <source>
        <dbReference type="EMBL" id="ABI58126.1"/>
    </source>
</evidence>
<dbReference type="RefSeq" id="WP_011630519.1">
    <property type="nucleotide sequence ID" value="NC_008340.1"/>
</dbReference>
<feature type="transmembrane region" description="Helical" evidence="7">
    <location>
        <begin position="175"/>
        <end position="199"/>
    </location>
</feature>
<feature type="transmembrane region" description="Helical" evidence="7">
    <location>
        <begin position="6"/>
        <end position="39"/>
    </location>
</feature>
<evidence type="ECO:0000256" key="3">
    <source>
        <dbReference type="ARBA" id="ARBA00022519"/>
    </source>
</evidence>
<keyword evidence="4 7" id="KW-0812">Transmembrane</keyword>
<feature type="transmembrane region" description="Helical" evidence="7">
    <location>
        <begin position="59"/>
        <end position="76"/>
    </location>
</feature>
<feature type="transmembrane region" description="Helical" evidence="7">
    <location>
        <begin position="364"/>
        <end position="390"/>
    </location>
</feature>
<dbReference type="PIRSF" id="PIRSF006066">
    <property type="entry name" value="HI0050"/>
    <property type="match status" value="1"/>
</dbReference>
<feature type="transmembrane region" description="Helical" evidence="7">
    <location>
        <begin position="285"/>
        <end position="306"/>
    </location>
</feature>
<evidence type="ECO:0000256" key="1">
    <source>
        <dbReference type="ARBA" id="ARBA00004429"/>
    </source>
</evidence>
<dbReference type="OrthoDB" id="9796052at2"/>
<feature type="transmembrane region" description="Helical" evidence="7">
    <location>
        <begin position="96"/>
        <end position="114"/>
    </location>
</feature>
<feature type="transmembrane region" description="Helical" evidence="7">
    <location>
        <begin position="135"/>
        <end position="155"/>
    </location>
</feature>
<feature type="transmembrane region" description="Helical" evidence="7">
    <location>
        <begin position="402"/>
        <end position="426"/>
    </location>
</feature>
<keyword evidence="7" id="KW-0813">Transport</keyword>
<dbReference type="HOGENOM" id="CLU_019824_4_0_6"/>
<protein>
    <recommendedName>
        <fullName evidence="7">TRAP transporter large permease protein</fullName>
    </recommendedName>
</protein>
<feature type="transmembrane region" description="Helical" evidence="7">
    <location>
        <begin position="249"/>
        <end position="265"/>
    </location>
</feature>
<evidence type="ECO:0000256" key="5">
    <source>
        <dbReference type="ARBA" id="ARBA00022989"/>
    </source>
</evidence>
<evidence type="ECO:0000256" key="7">
    <source>
        <dbReference type="RuleBase" id="RU369079"/>
    </source>
</evidence>
<dbReference type="Proteomes" id="UP000001962">
    <property type="component" value="Chromosome"/>
</dbReference>
<evidence type="ECO:0000259" key="8">
    <source>
        <dbReference type="Pfam" id="PF06808"/>
    </source>
</evidence>
<dbReference type="InterPro" id="IPR004681">
    <property type="entry name" value="TRAP_DctM"/>
</dbReference>
<dbReference type="GO" id="GO:0005886">
    <property type="term" value="C:plasma membrane"/>
    <property type="evidence" value="ECO:0007669"/>
    <property type="project" value="UniProtKB-SubCell"/>
</dbReference>